<reference evidence="2" key="1">
    <citation type="submission" date="2016-10" db="EMBL/GenBank/DDBJ databases">
        <authorList>
            <person name="Jeantristanb JTB J.-T."/>
            <person name="Ricardo R."/>
        </authorList>
    </citation>
    <scope>NUCLEOTIDE SEQUENCE [LARGE SCALE GENOMIC DNA]</scope>
</reference>
<keyword evidence="2" id="KW-1185">Reference proteome</keyword>
<gene>
    <name evidence="1" type="ORF">BZ3500_MVSOF-1268-A1-R1_CHR3-3G06583</name>
</gene>
<dbReference type="EMBL" id="FMWP01000094">
    <property type="protein sequence ID" value="SCZ98117.1"/>
    <property type="molecule type" value="Genomic_DNA"/>
</dbReference>
<organism evidence="1 2">
    <name type="scientific">Microbotryum saponariae</name>
    <dbReference type="NCBI Taxonomy" id="289078"/>
    <lineage>
        <taxon>Eukaryota</taxon>
        <taxon>Fungi</taxon>
        <taxon>Dikarya</taxon>
        <taxon>Basidiomycota</taxon>
        <taxon>Pucciniomycotina</taxon>
        <taxon>Microbotryomycetes</taxon>
        <taxon>Microbotryales</taxon>
        <taxon>Microbotryaceae</taxon>
        <taxon>Microbotryum</taxon>
    </lineage>
</organism>
<protein>
    <submittedName>
        <fullName evidence="1">BZ3500_MvSof-1268-A1-R1_Chr3-3g06583 protein</fullName>
    </submittedName>
</protein>
<proteinExistence type="predicted"/>
<dbReference type="Proteomes" id="UP000249723">
    <property type="component" value="Unassembled WGS sequence"/>
</dbReference>
<evidence type="ECO:0000313" key="1">
    <source>
        <dbReference type="EMBL" id="SCZ98117.1"/>
    </source>
</evidence>
<sequence>MGWADLPTISESPLVKQEIWQQVEQLFFIVLYVVSSWPLGPQSPQKMSKEDDLE</sequence>
<name>A0A2X0LHA2_9BASI</name>
<accession>A0A2X0LHA2</accession>
<evidence type="ECO:0000313" key="2">
    <source>
        <dbReference type="Proteomes" id="UP000249723"/>
    </source>
</evidence>
<dbReference type="AlphaFoldDB" id="A0A2X0LHA2"/>